<comment type="caution">
    <text evidence="2">The sequence shown here is derived from an EMBL/GenBank/DDBJ whole genome shotgun (WGS) entry which is preliminary data.</text>
</comment>
<name>A0A9P6HKN7_9AGAM</name>
<feature type="region of interest" description="Disordered" evidence="1">
    <location>
        <begin position="245"/>
        <end position="280"/>
    </location>
</feature>
<organism evidence="2 3">
    <name type="scientific">Thelephora terrestris</name>
    <dbReference type="NCBI Taxonomy" id="56493"/>
    <lineage>
        <taxon>Eukaryota</taxon>
        <taxon>Fungi</taxon>
        <taxon>Dikarya</taxon>
        <taxon>Basidiomycota</taxon>
        <taxon>Agaricomycotina</taxon>
        <taxon>Agaricomycetes</taxon>
        <taxon>Thelephorales</taxon>
        <taxon>Thelephoraceae</taxon>
        <taxon>Thelephora</taxon>
    </lineage>
</organism>
<dbReference type="AlphaFoldDB" id="A0A9P6HKN7"/>
<dbReference type="EMBL" id="WIUZ02000004">
    <property type="protein sequence ID" value="KAF9788712.1"/>
    <property type="molecule type" value="Genomic_DNA"/>
</dbReference>
<evidence type="ECO:0000256" key="1">
    <source>
        <dbReference type="SAM" id="MobiDB-lite"/>
    </source>
</evidence>
<gene>
    <name evidence="2" type="ORF">BJ322DRAFT_656213</name>
</gene>
<accession>A0A9P6HKN7</accession>
<dbReference type="OrthoDB" id="2739946at2759"/>
<evidence type="ECO:0000313" key="2">
    <source>
        <dbReference type="EMBL" id="KAF9788712.1"/>
    </source>
</evidence>
<proteinExistence type="predicted"/>
<sequence length="280" mass="31727">MAPPVSVASPRQHIKSTNSKKHRLTPKQCREVTDHWKSRIGEDQADGLIKDYINATRLRSAKETACRVQNDLTHRFQQDWSVLATHSTARHRNPRRNGGSTFTGVSHTSVGQPDLDPLNVDPAVDGSVVYGGHEYCDQKDTRPRPFEISLADFPMKVRKPKQRKARGYEVLPSVPRVSSVPPSEHGEQSFHHEFETMSNFSWDAVTSDNLSVFSEDDWEDLESAYTHETLDYELDRDLKLLRMARDDSDSSASSPSTTPPQRTYAQALANKRCHADERQD</sequence>
<reference evidence="2" key="1">
    <citation type="journal article" date="2020" name="Nat. Commun.">
        <title>Large-scale genome sequencing of mycorrhizal fungi provides insights into the early evolution of symbiotic traits.</title>
        <authorList>
            <person name="Miyauchi S."/>
            <person name="Kiss E."/>
            <person name="Kuo A."/>
            <person name="Drula E."/>
            <person name="Kohler A."/>
            <person name="Sanchez-Garcia M."/>
            <person name="Morin E."/>
            <person name="Andreopoulos B."/>
            <person name="Barry K.W."/>
            <person name="Bonito G."/>
            <person name="Buee M."/>
            <person name="Carver A."/>
            <person name="Chen C."/>
            <person name="Cichocki N."/>
            <person name="Clum A."/>
            <person name="Culley D."/>
            <person name="Crous P.W."/>
            <person name="Fauchery L."/>
            <person name="Girlanda M."/>
            <person name="Hayes R.D."/>
            <person name="Keri Z."/>
            <person name="LaButti K."/>
            <person name="Lipzen A."/>
            <person name="Lombard V."/>
            <person name="Magnuson J."/>
            <person name="Maillard F."/>
            <person name="Murat C."/>
            <person name="Nolan M."/>
            <person name="Ohm R.A."/>
            <person name="Pangilinan J."/>
            <person name="Pereira M.F."/>
            <person name="Perotto S."/>
            <person name="Peter M."/>
            <person name="Pfister S."/>
            <person name="Riley R."/>
            <person name="Sitrit Y."/>
            <person name="Stielow J.B."/>
            <person name="Szollosi G."/>
            <person name="Zifcakova L."/>
            <person name="Stursova M."/>
            <person name="Spatafora J.W."/>
            <person name="Tedersoo L."/>
            <person name="Vaario L.M."/>
            <person name="Yamada A."/>
            <person name="Yan M."/>
            <person name="Wang P."/>
            <person name="Xu J."/>
            <person name="Bruns T."/>
            <person name="Baldrian P."/>
            <person name="Vilgalys R."/>
            <person name="Dunand C."/>
            <person name="Henrissat B."/>
            <person name="Grigoriev I.V."/>
            <person name="Hibbett D."/>
            <person name="Nagy L.G."/>
            <person name="Martin F.M."/>
        </authorList>
    </citation>
    <scope>NUCLEOTIDE SEQUENCE</scope>
    <source>
        <strain evidence="2">UH-Tt-Lm1</strain>
    </source>
</reference>
<dbReference type="Proteomes" id="UP000736335">
    <property type="component" value="Unassembled WGS sequence"/>
</dbReference>
<keyword evidence="3" id="KW-1185">Reference proteome</keyword>
<evidence type="ECO:0000313" key="3">
    <source>
        <dbReference type="Proteomes" id="UP000736335"/>
    </source>
</evidence>
<protein>
    <submittedName>
        <fullName evidence="2">Uncharacterized protein</fullName>
    </submittedName>
</protein>
<reference evidence="2" key="2">
    <citation type="submission" date="2020-11" db="EMBL/GenBank/DDBJ databases">
        <authorList>
            <consortium name="DOE Joint Genome Institute"/>
            <person name="Kuo A."/>
            <person name="Miyauchi S."/>
            <person name="Kiss E."/>
            <person name="Drula E."/>
            <person name="Kohler A."/>
            <person name="Sanchez-Garcia M."/>
            <person name="Andreopoulos B."/>
            <person name="Barry K.W."/>
            <person name="Bonito G."/>
            <person name="Buee M."/>
            <person name="Carver A."/>
            <person name="Chen C."/>
            <person name="Cichocki N."/>
            <person name="Clum A."/>
            <person name="Culley D."/>
            <person name="Crous P.W."/>
            <person name="Fauchery L."/>
            <person name="Girlanda M."/>
            <person name="Hayes R."/>
            <person name="Keri Z."/>
            <person name="Labutti K."/>
            <person name="Lipzen A."/>
            <person name="Lombard V."/>
            <person name="Magnuson J."/>
            <person name="Maillard F."/>
            <person name="Morin E."/>
            <person name="Murat C."/>
            <person name="Nolan M."/>
            <person name="Ohm R."/>
            <person name="Pangilinan J."/>
            <person name="Pereira M."/>
            <person name="Perotto S."/>
            <person name="Peter M."/>
            <person name="Riley R."/>
            <person name="Sitrit Y."/>
            <person name="Stielow B."/>
            <person name="Szollosi G."/>
            <person name="Zifcakova L."/>
            <person name="Stursova M."/>
            <person name="Spatafora J.W."/>
            <person name="Tedersoo L."/>
            <person name="Vaario L.-M."/>
            <person name="Yamada A."/>
            <person name="Yan M."/>
            <person name="Wang P."/>
            <person name="Xu J."/>
            <person name="Bruns T."/>
            <person name="Baldrian P."/>
            <person name="Vilgalys R."/>
            <person name="Henrissat B."/>
            <person name="Grigoriev I.V."/>
            <person name="Hibbett D."/>
            <person name="Nagy L.G."/>
            <person name="Martin F.M."/>
        </authorList>
    </citation>
    <scope>NUCLEOTIDE SEQUENCE</scope>
    <source>
        <strain evidence="2">UH-Tt-Lm1</strain>
    </source>
</reference>
<feature type="compositionally biased region" description="Low complexity" evidence="1">
    <location>
        <begin position="250"/>
        <end position="260"/>
    </location>
</feature>
<feature type="compositionally biased region" description="Basic residues" evidence="1">
    <location>
        <begin position="12"/>
        <end position="25"/>
    </location>
</feature>
<feature type="region of interest" description="Disordered" evidence="1">
    <location>
        <begin position="1"/>
        <end position="31"/>
    </location>
</feature>